<feature type="region of interest" description="Disordered" evidence="1">
    <location>
        <begin position="1"/>
        <end position="50"/>
    </location>
</feature>
<dbReference type="Proteomes" id="UP001311232">
    <property type="component" value="Unassembled WGS sequence"/>
</dbReference>
<name>A0AAV9R5H8_9TELE</name>
<evidence type="ECO:0000313" key="3">
    <source>
        <dbReference type="Proteomes" id="UP001311232"/>
    </source>
</evidence>
<gene>
    <name evidence="2" type="ORF">CRENBAI_004718</name>
</gene>
<proteinExistence type="predicted"/>
<dbReference type="EMBL" id="JAHHUM010002318">
    <property type="protein sequence ID" value="KAK5604994.1"/>
    <property type="molecule type" value="Genomic_DNA"/>
</dbReference>
<organism evidence="2 3">
    <name type="scientific">Crenichthys baileyi</name>
    <name type="common">White River springfish</name>
    <dbReference type="NCBI Taxonomy" id="28760"/>
    <lineage>
        <taxon>Eukaryota</taxon>
        <taxon>Metazoa</taxon>
        <taxon>Chordata</taxon>
        <taxon>Craniata</taxon>
        <taxon>Vertebrata</taxon>
        <taxon>Euteleostomi</taxon>
        <taxon>Actinopterygii</taxon>
        <taxon>Neopterygii</taxon>
        <taxon>Teleostei</taxon>
        <taxon>Neoteleostei</taxon>
        <taxon>Acanthomorphata</taxon>
        <taxon>Ovalentaria</taxon>
        <taxon>Atherinomorphae</taxon>
        <taxon>Cyprinodontiformes</taxon>
        <taxon>Goodeidae</taxon>
        <taxon>Crenichthys</taxon>
    </lineage>
</organism>
<comment type="caution">
    <text evidence="2">The sequence shown here is derived from an EMBL/GenBank/DDBJ whole genome shotgun (WGS) entry which is preliminary data.</text>
</comment>
<reference evidence="2 3" key="1">
    <citation type="submission" date="2021-06" db="EMBL/GenBank/DDBJ databases">
        <authorList>
            <person name="Palmer J.M."/>
        </authorList>
    </citation>
    <scope>NUCLEOTIDE SEQUENCE [LARGE SCALE GENOMIC DNA]</scope>
    <source>
        <strain evidence="2 3">MEX-2019</strain>
        <tissue evidence="2">Muscle</tissue>
    </source>
</reference>
<feature type="compositionally biased region" description="Basic and acidic residues" evidence="1">
    <location>
        <begin position="28"/>
        <end position="40"/>
    </location>
</feature>
<protein>
    <submittedName>
        <fullName evidence="2">Uncharacterized protein</fullName>
    </submittedName>
</protein>
<feature type="compositionally biased region" description="Acidic residues" evidence="1">
    <location>
        <begin position="11"/>
        <end position="20"/>
    </location>
</feature>
<evidence type="ECO:0000256" key="1">
    <source>
        <dbReference type="SAM" id="MobiDB-lite"/>
    </source>
</evidence>
<keyword evidence="3" id="KW-1185">Reference proteome</keyword>
<evidence type="ECO:0000313" key="2">
    <source>
        <dbReference type="EMBL" id="KAK5604994.1"/>
    </source>
</evidence>
<dbReference type="AlphaFoldDB" id="A0AAV9R5H8"/>
<sequence>MGGGQGGKESEGEEEEEEDSSGVLAVIKETEEKREEERNGSDYGAGSGRFYSRTKIKTGHSPASDAETGAAMVLVEQSGFCLYSWNRMFVELRAAVKFEHANDERLQPAMEKHHRHKQCFWQIRAVSFGQKNRDRRTERMERVYTRPLLPHPHPFCCWSSRCLGSCIFS</sequence>
<accession>A0AAV9R5H8</accession>